<dbReference type="RefSeq" id="WP_132318357.1">
    <property type="nucleotide sequence ID" value="NZ_FWZT01000007.1"/>
</dbReference>
<feature type="compositionally biased region" description="Polar residues" evidence="1">
    <location>
        <begin position="1040"/>
        <end position="1051"/>
    </location>
</feature>
<protein>
    <submittedName>
        <fullName evidence="4">Multidrug efflux pump subunit AcrB</fullName>
    </submittedName>
</protein>
<feature type="transmembrane region" description="Helical" evidence="2">
    <location>
        <begin position="912"/>
        <end position="937"/>
    </location>
</feature>
<dbReference type="Gene3D" id="3.30.2090.10">
    <property type="entry name" value="Multidrug efflux transporter AcrB TolC docking domain, DN and DC subdomains"/>
    <property type="match status" value="2"/>
</dbReference>
<dbReference type="SUPFAM" id="SSF82866">
    <property type="entry name" value="Multidrug efflux transporter AcrB transmembrane domain"/>
    <property type="match status" value="2"/>
</dbReference>
<dbReference type="PANTHER" id="PTHR32063">
    <property type="match status" value="1"/>
</dbReference>
<dbReference type="SUPFAM" id="SSF82714">
    <property type="entry name" value="Multidrug efflux transporter AcrB TolC docking domain, DN and DC subdomains"/>
    <property type="match status" value="2"/>
</dbReference>
<feature type="transmembrane region" description="Helical" evidence="2">
    <location>
        <begin position="428"/>
        <end position="447"/>
    </location>
</feature>
<name>A0A1Y6BQK5_9BACT</name>
<dbReference type="Pfam" id="PF00873">
    <property type="entry name" value="ACR_tran"/>
    <property type="match status" value="1"/>
</dbReference>
<evidence type="ECO:0000256" key="2">
    <source>
        <dbReference type="SAM" id="Phobius"/>
    </source>
</evidence>
<dbReference type="PANTHER" id="PTHR32063:SF33">
    <property type="entry name" value="RND SUPERFAMILY EFFLUX PUMP PERMEASE COMPONENT"/>
    <property type="match status" value="1"/>
</dbReference>
<dbReference type="Gene3D" id="1.20.1640.10">
    <property type="entry name" value="Multidrug efflux transporter AcrB transmembrane domain"/>
    <property type="match status" value="2"/>
</dbReference>
<dbReference type="SUPFAM" id="SSF82693">
    <property type="entry name" value="Multidrug efflux transporter AcrB pore domain, PN1, PN2, PC1 and PC2 subdomains"/>
    <property type="match status" value="2"/>
</dbReference>
<dbReference type="Gene3D" id="3.30.70.1430">
    <property type="entry name" value="Multidrug efflux transporter AcrB pore domain"/>
    <property type="match status" value="2"/>
</dbReference>
<dbReference type="OrthoDB" id="9798415at2"/>
<feature type="transmembrane region" description="Helical" evidence="2">
    <location>
        <begin position="459"/>
        <end position="479"/>
    </location>
</feature>
<feature type="transmembrane region" description="Helical" evidence="2">
    <location>
        <begin position="886"/>
        <end position="906"/>
    </location>
</feature>
<keyword evidence="2" id="KW-0812">Transmembrane</keyword>
<feature type="transmembrane region" description="Helical" evidence="2">
    <location>
        <begin position="358"/>
        <end position="377"/>
    </location>
</feature>
<feature type="domain" description="SSD" evidence="3">
    <location>
        <begin position="355"/>
        <end position="485"/>
    </location>
</feature>
<dbReference type="PRINTS" id="PR00702">
    <property type="entry name" value="ACRIFLAVINRP"/>
</dbReference>
<feature type="transmembrane region" description="Helical" evidence="2">
    <location>
        <begin position="331"/>
        <end position="351"/>
    </location>
</feature>
<keyword evidence="2" id="KW-1133">Transmembrane helix</keyword>
<dbReference type="AlphaFoldDB" id="A0A1Y6BQK5"/>
<feature type="region of interest" description="Disordered" evidence="1">
    <location>
        <begin position="1035"/>
        <end position="1065"/>
    </location>
</feature>
<dbReference type="STRING" id="1513793.SAMN06296036_107161"/>
<keyword evidence="5" id="KW-1185">Reference proteome</keyword>
<dbReference type="InterPro" id="IPR027463">
    <property type="entry name" value="AcrB_DN_DC_subdom"/>
</dbReference>
<reference evidence="5" key="1">
    <citation type="submission" date="2017-04" db="EMBL/GenBank/DDBJ databases">
        <authorList>
            <person name="Varghese N."/>
            <person name="Submissions S."/>
        </authorList>
    </citation>
    <scope>NUCLEOTIDE SEQUENCE [LARGE SCALE GENOMIC DNA]</scope>
    <source>
        <strain evidence="5">RKEM611</strain>
    </source>
</reference>
<evidence type="ECO:0000259" key="3">
    <source>
        <dbReference type="PROSITE" id="PS50156"/>
    </source>
</evidence>
<evidence type="ECO:0000313" key="4">
    <source>
        <dbReference type="EMBL" id="SMF22116.1"/>
    </source>
</evidence>
<feature type="transmembrane region" description="Helical" evidence="2">
    <location>
        <begin position="860"/>
        <end position="879"/>
    </location>
</feature>
<evidence type="ECO:0000313" key="5">
    <source>
        <dbReference type="Proteomes" id="UP000192907"/>
    </source>
</evidence>
<evidence type="ECO:0000256" key="1">
    <source>
        <dbReference type="SAM" id="MobiDB-lite"/>
    </source>
</evidence>
<dbReference type="Proteomes" id="UP000192907">
    <property type="component" value="Unassembled WGS sequence"/>
</dbReference>
<dbReference type="GO" id="GO:0005886">
    <property type="term" value="C:plasma membrane"/>
    <property type="evidence" value="ECO:0007669"/>
    <property type="project" value="TreeGrafter"/>
</dbReference>
<dbReference type="EMBL" id="FWZT01000007">
    <property type="protein sequence ID" value="SMF22116.1"/>
    <property type="molecule type" value="Genomic_DNA"/>
</dbReference>
<accession>A0A1Y6BQK5</accession>
<sequence>MNLSKFFLDNYKFTLILTALVVVFGLGGLKDLNSESYPAVDFASATITTRYDGASAEEMETRITKPIEDEIRSVSGLKDVRSVSQAGESTIFVRLDIDNVNVKEVMADLQRSVDRVSDLPPDLRDRPRFLELKSEEFPVIDLAIVGPNTDRKRDLIAEQLQEAIENNKSVLNVRLTAHQERQFRVQLDPAKLEDNHVGVNEVIQKIQEKNINIPGGLLKNQNQQKLLRLEGKIENVKNLENIVIRSNFSGQKILLKDVAQVIDAEEDPTIRALHNGQEATLLIVTKKSGADTLALVESIDSTIEKFRSSYPEYQFKVYNNEAEKVKNRLEVLTSNAVSGLVLVVVFLLIFLPGRVGIMASLSLPIAVLATFGFMPVFGMNLNAITILALVIALGMLVDNSVVISENYARLRKDGMGSRKAALTSISKLWLPISATAFTTIAAFLPMLVTRGIMGQFIKWIPVVVTIALVASLIESFFFLPMRLVENSDQNIVDEDQKQEKSDWFQRGVIEPFERMMAWVIHHRYITATIFSGLMIGSFYMMFGMNKFVLFPSEQTEVYIGRFELPKGTPLLETERKMATLTKNINDEMGDHITSIVAQAGVSQTAPGDPQAKSGDNVGFFRISVDEFAKNNIDSNSFRLDLEKVSVPTDAAISYEALANGPPVGKAVNGTIRSSNPETLETVTNSIIETLNSEPGIKNVEVNDIYGDNRVYLDINEEVASRLGLTVQSIGNIVRSSVSGSRVSNVDLKNREVDILVELAPEYRADIKDLNKIKIMDPRGYLIPLSQVAKFREEAGKPQINRFDFQRAKTITADVDEAVITALKANQIFTQAFNKLQETYPDTSIVFGGEEESTNESLASLFDALILSLIGIFALLVFLFRSYLRPLIIMTTIPLGLVGFSIAFYLHDRPISFLALIGIIGLGGIIVNSGIVLISFIEDLKQEDNGLTMDEVLVKSSGLRLRAVVVSSLTTISGLLPTAYGIGGSDAILIPMTLAMAWGLTSGTVLTLVWVPCAYGILEDASGAVKRMTSRLKRAKMGKSSMKNQNESNDTNGLGILTAETSKAQD</sequence>
<feature type="transmembrane region" description="Helical" evidence="2">
    <location>
        <begin position="383"/>
        <end position="407"/>
    </location>
</feature>
<keyword evidence="2" id="KW-0472">Membrane</keyword>
<gene>
    <name evidence="4" type="ORF">SAMN06296036_107161</name>
</gene>
<proteinExistence type="predicted"/>
<feature type="transmembrane region" description="Helical" evidence="2">
    <location>
        <begin position="987"/>
        <end position="1017"/>
    </location>
</feature>
<dbReference type="InterPro" id="IPR001036">
    <property type="entry name" value="Acrflvin-R"/>
</dbReference>
<dbReference type="GO" id="GO:0042910">
    <property type="term" value="F:xenobiotic transmembrane transporter activity"/>
    <property type="evidence" value="ECO:0007669"/>
    <property type="project" value="TreeGrafter"/>
</dbReference>
<organism evidence="4 5">
    <name type="scientific">Pseudobacteriovorax antillogorgiicola</name>
    <dbReference type="NCBI Taxonomy" id="1513793"/>
    <lineage>
        <taxon>Bacteria</taxon>
        <taxon>Pseudomonadati</taxon>
        <taxon>Bdellovibrionota</taxon>
        <taxon>Oligoflexia</taxon>
        <taxon>Oligoflexales</taxon>
        <taxon>Pseudobacteriovoracaceae</taxon>
        <taxon>Pseudobacteriovorax</taxon>
    </lineage>
</organism>
<feature type="transmembrane region" description="Helical" evidence="2">
    <location>
        <begin position="524"/>
        <end position="542"/>
    </location>
</feature>
<dbReference type="Gene3D" id="3.30.70.1440">
    <property type="entry name" value="Multidrug efflux transporter AcrB pore domain"/>
    <property type="match status" value="1"/>
</dbReference>
<dbReference type="InterPro" id="IPR000731">
    <property type="entry name" value="SSD"/>
</dbReference>
<feature type="transmembrane region" description="Helical" evidence="2">
    <location>
        <begin position="958"/>
        <end position="981"/>
    </location>
</feature>
<dbReference type="Gene3D" id="3.30.70.1320">
    <property type="entry name" value="Multidrug efflux transporter AcrB pore domain like"/>
    <property type="match status" value="1"/>
</dbReference>
<dbReference type="PROSITE" id="PS50156">
    <property type="entry name" value="SSD"/>
    <property type="match status" value="1"/>
</dbReference>